<evidence type="ECO:0000313" key="2">
    <source>
        <dbReference type="EMBL" id="MCV2878730.1"/>
    </source>
</evidence>
<sequence length="65" mass="7448">MNTDRLIGTLFRILFRPVTDLVINLLIGRGKAPSEMTKAERAQARTARKTVTQARRAARITRRLR</sequence>
<evidence type="ECO:0000256" key="1">
    <source>
        <dbReference type="SAM" id="MobiDB-lite"/>
    </source>
</evidence>
<proteinExistence type="predicted"/>
<reference evidence="2 3" key="1">
    <citation type="submission" date="2022-10" db="EMBL/GenBank/DDBJ databases">
        <title>Sinirhodobacter sp. nov., isolated from ocean surface sediments.</title>
        <authorList>
            <person name="He W."/>
            <person name="Wang L."/>
            <person name="Zhang D.-F."/>
        </authorList>
    </citation>
    <scope>NUCLEOTIDE SEQUENCE [LARGE SCALE GENOMIC DNA]</scope>
    <source>
        <strain evidence="2 3">WL0115</strain>
    </source>
</reference>
<comment type="caution">
    <text evidence="2">The sequence shown here is derived from an EMBL/GenBank/DDBJ whole genome shotgun (WGS) entry which is preliminary data.</text>
</comment>
<keyword evidence="3" id="KW-1185">Reference proteome</keyword>
<dbReference type="EMBL" id="JAOWKW010000005">
    <property type="protein sequence ID" value="MCV2878730.1"/>
    <property type="molecule type" value="Genomic_DNA"/>
</dbReference>
<feature type="compositionally biased region" description="Basic residues" evidence="1">
    <location>
        <begin position="56"/>
        <end position="65"/>
    </location>
</feature>
<evidence type="ECO:0000313" key="3">
    <source>
        <dbReference type="Proteomes" id="UP001526166"/>
    </source>
</evidence>
<gene>
    <name evidence="2" type="ORF">OE699_07680</name>
</gene>
<protein>
    <submittedName>
        <fullName evidence="2">Uncharacterized protein</fullName>
    </submittedName>
</protein>
<organism evidence="2 3">
    <name type="scientific">Sedimentimonas flavescens</name>
    <dbReference type="NCBI Taxonomy" id="2851012"/>
    <lineage>
        <taxon>Bacteria</taxon>
        <taxon>Pseudomonadati</taxon>
        <taxon>Pseudomonadota</taxon>
        <taxon>Alphaproteobacteria</taxon>
        <taxon>Rhodobacterales</taxon>
        <taxon>Rhodobacter group</taxon>
        <taxon>Sedimentimonas</taxon>
    </lineage>
</organism>
<accession>A0ABT2ZZL2</accession>
<dbReference type="Proteomes" id="UP001526166">
    <property type="component" value="Unassembled WGS sequence"/>
</dbReference>
<dbReference type="RefSeq" id="WP_263847610.1">
    <property type="nucleotide sequence ID" value="NZ_JAOWKW010000005.1"/>
</dbReference>
<name>A0ABT2ZZL2_9RHOB</name>
<feature type="region of interest" description="Disordered" evidence="1">
    <location>
        <begin position="34"/>
        <end position="65"/>
    </location>
</feature>